<dbReference type="InterPro" id="IPR053779">
    <property type="entry name" value="GlpR"/>
</dbReference>
<organism evidence="3 4">
    <name type="scientific">Pseudonocardia xinjiangensis</name>
    <dbReference type="NCBI Taxonomy" id="75289"/>
    <lineage>
        <taxon>Bacteria</taxon>
        <taxon>Bacillati</taxon>
        <taxon>Actinomycetota</taxon>
        <taxon>Actinomycetes</taxon>
        <taxon>Pseudonocardiales</taxon>
        <taxon>Pseudonocardiaceae</taxon>
        <taxon>Pseudonocardia</taxon>
    </lineage>
</organism>
<feature type="region of interest" description="Disordered" evidence="1">
    <location>
        <begin position="209"/>
        <end position="287"/>
    </location>
</feature>
<evidence type="ECO:0000256" key="2">
    <source>
        <dbReference type="SAM" id="Phobius"/>
    </source>
</evidence>
<reference evidence="3 4" key="1">
    <citation type="submission" date="2020-04" db="EMBL/GenBank/DDBJ databases">
        <authorList>
            <person name="Klaysubun C."/>
            <person name="Duangmal K."/>
            <person name="Lipun K."/>
        </authorList>
    </citation>
    <scope>NUCLEOTIDE SEQUENCE [LARGE SCALE GENOMIC DNA]</scope>
    <source>
        <strain evidence="3 4">JCM 11839</strain>
    </source>
</reference>
<evidence type="ECO:0000313" key="3">
    <source>
        <dbReference type="EMBL" id="NMH77975.1"/>
    </source>
</evidence>
<accession>A0ABX1RFU7</accession>
<dbReference type="RefSeq" id="WP_169396054.1">
    <property type="nucleotide sequence ID" value="NZ_JAAXKY010000034.1"/>
</dbReference>
<feature type="non-terminal residue" evidence="3">
    <location>
        <position position="287"/>
    </location>
</feature>
<feature type="compositionally biased region" description="Basic and acidic residues" evidence="1">
    <location>
        <begin position="44"/>
        <end position="58"/>
    </location>
</feature>
<evidence type="ECO:0008006" key="5">
    <source>
        <dbReference type="Google" id="ProtNLM"/>
    </source>
</evidence>
<feature type="compositionally biased region" description="Acidic residues" evidence="1">
    <location>
        <begin position="59"/>
        <end position="72"/>
    </location>
</feature>
<protein>
    <recommendedName>
        <fullName evidence="5">Transmembrane protein</fullName>
    </recommendedName>
</protein>
<feature type="compositionally biased region" description="Basic and acidic residues" evidence="1">
    <location>
        <begin position="209"/>
        <end position="272"/>
    </location>
</feature>
<evidence type="ECO:0000313" key="4">
    <source>
        <dbReference type="Proteomes" id="UP001296706"/>
    </source>
</evidence>
<feature type="transmembrane region" description="Helical" evidence="2">
    <location>
        <begin position="153"/>
        <end position="170"/>
    </location>
</feature>
<keyword evidence="2" id="KW-1133">Transmembrane helix</keyword>
<keyword evidence="2" id="KW-0812">Transmembrane</keyword>
<keyword evidence="2" id="KW-0472">Membrane</keyword>
<feature type="transmembrane region" description="Helical" evidence="2">
    <location>
        <begin position="6"/>
        <end position="23"/>
    </location>
</feature>
<comment type="caution">
    <text evidence="3">The sequence shown here is derived from an EMBL/GenBank/DDBJ whole genome shotgun (WGS) entry which is preliminary data.</text>
</comment>
<dbReference type="EMBL" id="JAAXKY010000034">
    <property type="protein sequence ID" value="NMH77975.1"/>
    <property type="molecule type" value="Genomic_DNA"/>
</dbReference>
<keyword evidence="4" id="KW-1185">Reference proteome</keyword>
<feature type="transmembrane region" description="Helical" evidence="2">
    <location>
        <begin position="130"/>
        <end position="147"/>
    </location>
</feature>
<dbReference type="Proteomes" id="UP001296706">
    <property type="component" value="Unassembled WGS sequence"/>
</dbReference>
<feature type="region of interest" description="Disordered" evidence="1">
    <location>
        <begin position="185"/>
        <end position="204"/>
    </location>
</feature>
<dbReference type="NCBIfam" id="NF045516">
    <property type="entry name" value="GlpR"/>
    <property type="match status" value="1"/>
</dbReference>
<feature type="compositionally biased region" description="Acidic residues" evidence="1">
    <location>
        <begin position="80"/>
        <end position="95"/>
    </location>
</feature>
<proteinExistence type="predicted"/>
<name>A0ABX1RFU7_9PSEU</name>
<sequence length="287" mass="32275">MPSSMIFASLVVLWLLILVPAVARARQEVARPSVAALSGRVLERPRQRHGPDVSRELEVDVDDVDEVEDEDTPTARTDHEDADEDRDDEAYDDDREWERPPPRYRPGRGGFDPEAAALAARARYAFRQRVVLTMLIVALVTGVVAAISVPTVWWLHGVVDVMLIGYLVYLRRQVRLEEAIRERRAARMAGTRRPQSADDPELDEWARRGREAIRRPAPDRHDDEHDRYDEDGYHTEHHESDPDDIDPGHDADGPGSERVRGAGEPLGRHADAADPLPDPVEGEPALP</sequence>
<feature type="region of interest" description="Disordered" evidence="1">
    <location>
        <begin position="44"/>
        <end position="110"/>
    </location>
</feature>
<gene>
    <name evidence="3" type="ORF">HF577_12880</name>
</gene>
<evidence type="ECO:0000256" key="1">
    <source>
        <dbReference type="SAM" id="MobiDB-lite"/>
    </source>
</evidence>